<sequence length="697" mass="78850">MLRSGILVHIRGIRTKAKVKPIKGFINKDKHEGKFNDNNINLIKSGEQIGNEIRKIFKNKGIEVDEEFIEKMKLEGDKQAKLIEKFKIDPKNVNEELKFEELNGFIETVIKACCEKNEIDRSKIREFLSDNNTDDNSEELILAFKDAQISARNESNKMIAKNLPILLEELNKLKNNEFLGKLSLDKFVGLYESSILRGNDKPRIIYLAGKLLYNALEREFGKKINARPDPINEMLFIESCLNCGDIERGEFLWDSRRFKDVNGQRFWEELGIRIQFSKYDQLNDESSLDKGIEMINELRMKEKGLINSEILIDGLRKCVKKGNLDDAKWFWEEILVNMSQDGVVIEGGLRDTVFISDANKLDTVLAYYNSTGPVTYAQVGTIFCACLASKQWSLAVQIFSDVEPWGEELSTYLLEELGRAFDHPGRELFLHALRKEIQSPSRDRLIEGLESVRRDTGAVATESLEEAQLLEDIVLFLERARVLSPTSSSHVSVSVSVLDDLLETLRAGSPLAPTDGPALLKVLLHTRSQHAMALASRVLARMNETSASSTTVVSMFPRADARSYAVLAGHVLSGKNFSIKRLSALLDAMAQHGVPVDEPLATHLNNNNNNNTTTNAEAYRKLYGVHPLLLSGDLKSRPNSPWQDTARVIYEYASLFGFRPVIVKEDPFALLVSDTERARNKESFDNQLEQLKLFYKV</sequence>
<dbReference type="Proteomes" id="UP000307173">
    <property type="component" value="Unassembled WGS sequence"/>
</dbReference>
<keyword evidence="2" id="KW-1185">Reference proteome</keyword>
<proteinExistence type="predicted"/>
<dbReference type="EMBL" id="SELW01000519">
    <property type="protein sequence ID" value="TID23847.1"/>
    <property type="molecule type" value="Genomic_DNA"/>
</dbReference>
<evidence type="ECO:0000313" key="2">
    <source>
        <dbReference type="Proteomes" id="UP000307173"/>
    </source>
</evidence>
<dbReference type="OrthoDB" id="185373at2759"/>
<dbReference type="AlphaFoldDB" id="A0A4T0WZQ6"/>
<organism evidence="1 2">
    <name type="scientific">Pichia inconspicua</name>
    <dbReference type="NCBI Taxonomy" id="52247"/>
    <lineage>
        <taxon>Eukaryota</taxon>
        <taxon>Fungi</taxon>
        <taxon>Dikarya</taxon>
        <taxon>Ascomycota</taxon>
        <taxon>Saccharomycotina</taxon>
        <taxon>Pichiomycetes</taxon>
        <taxon>Pichiales</taxon>
        <taxon>Pichiaceae</taxon>
        <taxon>Pichia</taxon>
    </lineage>
</organism>
<evidence type="ECO:0000313" key="1">
    <source>
        <dbReference type="EMBL" id="TID23847.1"/>
    </source>
</evidence>
<reference evidence="1 2" key="1">
    <citation type="journal article" date="2019" name="Front. Genet.">
        <title>Whole-Genome Sequencing of the Opportunistic Yeast Pathogen Candida inconspicua Uncovers Its Hybrid Origin.</title>
        <authorList>
            <person name="Mixao V."/>
            <person name="Hansen A.P."/>
            <person name="Saus E."/>
            <person name="Boekhout T."/>
            <person name="Lass-Florl C."/>
            <person name="Gabaldon T."/>
        </authorList>
    </citation>
    <scope>NUCLEOTIDE SEQUENCE [LARGE SCALE GENOMIC DNA]</scope>
    <source>
        <strain evidence="1 2">CBS 180</strain>
    </source>
</reference>
<name>A0A4T0WZQ6_9ASCO</name>
<comment type="caution">
    <text evidence="1">The sequence shown here is derived from an EMBL/GenBank/DDBJ whole genome shotgun (WGS) entry which is preliminary data.</text>
</comment>
<accession>A0A4T0WZQ6</accession>
<gene>
    <name evidence="1" type="ORF">CANINC_003139</name>
</gene>
<protein>
    <submittedName>
        <fullName evidence="1">Uncharacterized protein</fullName>
    </submittedName>
</protein>